<feature type="transmembrane region" description="Helical" evidence="4">
    <location>
        <begin position="224"/>
        <end position="245"/>
    </location>
</feature>
<keyword evidence="1 4" id="KW-0812">Transmembrane</keyword>
<feature type="transmembrane region" description="Helical" evidence="4">
    <location>
        <begin position="316"/>
        <end position="333"/>
    </location>
</feature>
<feature type="transmembrane region" description="Helical" evidence="4">
    <location>
        <begin position="257"/>
        <end position="280"/>
    </location>
</feature>
<feature type="transmembrane region" description="Helical" evidence="4">
    <location>
        <begin position="382"/>
        <end position="405"/>
    </location>
</feature>
<dbReference type="AlphaFoldDB" id="A0A9D7E3S6"/>
<dbReference type="InterPro" id="IPR036259">
    <property type="entry name" value="MFS_trans_sf"/>
</dbReference>
<dbReference type="GO" id="GO:0022857">
    <property type="term" value="F:transmembrane transporter activity"/>
    <property type="evidence" value="ECO:0007669"/>
    <property type="project" value="InterPro"/>
</dbReference>
<evidence type="ECO:0000256" key="3">
    <source>
        <dbReference type="ARBA" id="ARBA00023136"/>
    </source>
</evidence>
<evidence type="ECO:0000256" key="2">
    <source>
        <dbReference type="ARBA" id="ARBA00022989"/>
    </source>
</evidence>
<comment type="caution">
    <text evidence="6">The sequence shown here is derived from an EMBL/GenBank/DDBJ whole genome shotgun (WGS) entry which is preliminary data.</text>
</comment>
<name>A0A9D7E3S6_9PROT</name>
<evidence type="ECO:0000256" key="4">
    <source>
        <dbReference type="SAM" id="Phobius"/>
    </source>
</evidence>
<dbReference type="InterPro" id="IPR011701">
    <property type="entry name" value="MFS"/>
</dbReference>
<dbReference type="Gene3D" id="1.20.1250.20">
    <property type="entry name" value="MFS general substrate transporter like domains"/>
    <property type="match status" value="2"/>
</dbReference>
<proteinExistence type="predicted"/>
<reference evidence="6" key="1">
    <citation type="submission" date="2020-10" db="EMBL/GenBank/DDBJ databases">
        <title>Connecting structure to function with the recovery of over 1000 high-quality activated sludge metagenome-assembled genomes encoding full-length rRNA genes using long-read sequencing.</title>
        <authorList>
            <person name="Singleton C.M."/>
            <person name="Petriglieri F."/>
            <person name="Kristensen J.M."/>
            <person name="Kirkegaard R.H."/>
            <person name="Michaelsen T.Y."/>
            <person name="Andersen M.H."/>
            <person name="Karst S.M."/>
            <person name="Dueholm M.S."/>
            <person name="Nielsen P.H."/>
            <person name="Albertsen M."/>
        </authorList>
    </citation>
    <scope>NUCLEOTIDE SEQUENCE</scope>
    <source>
        <strain evidence="6">Bjer_18-Q3-R1-45_BAT3C.347</strain>
    </source>
</reference>
<gene>
    <name evidence="6" type="ORF">IPH26_12135</name>
</gene>
<evidence type="ECO:0000256" key="1">
    <source>
        <dbReference type="ARBA" id="ARBA00022692"/>
    </source>
</evidence>
<protein>
    <submittedName>
        <fullName evidence="6">MFS transporter</fullName>
    </submittedName>
</protein>
<evidence type="ECO:0000313" key="6">
    <source>
        <dbReference type="EMBL" id="MBK6973649.1"/>
    </source>
</evidence>
<dbReference type="PANTHER" id="PTHR43129:SF1">
    <property type="entry name" value="FOSMIDOMYCIN RESISTANCE PROTEIN"/>
    <property type="match status" value="1"/>
</dbReference>
<sequence length="413" mass="42231">MLFKDPPARTDLHAISMVGLAHGVSHFFHLMLPPLFPWLMRDFSLSFTEAGALMTTFFVVSGVGQALAGFVVDRIGARRVLFGGIGLLAASGFVLAAAGSYAGLMGAAALAGLGNCVFHPADFTILNRRVSQPRLGHAFSVHGLSGNLGWAAAPLFMAGIAGMAGWRTAAVAAGCVGLGMLAVSWWQRVALELPQETPIASAMSNAGAAPQGNSAFAFLGLRPIWLCFGFFLLTTAAFGFLQNYAPPALGGLYGLSLAAATFSLTAYLVGGAIGMITGGFIAARSDAGERTIMLALGVGGLLALVLASGWPPGWSASALMLAMGAAIGVAGPSRDLLVRRAATSTLGANAYGRIYGFVYSGLDVGLAAAPMIFGPLMDKGEFSASFVLIALLQTLAILTAASVGARVRLAQAG</sequence>
<keyword evidence="2 4" id="KW-1133">Transmembrane helix</keyword>
<feature type="transmembrane region" description="Helical" evidence="4">
    <location>
        <begin position="166"/>
        <end position="186"/>
    </location>
</feature>
<evidence type="ECO:0000259" key="5">
    <source>
        <dbReference type="PROSITE" id="PS50850"/>
    </source>
</evidence>
<dbReference type="GO" id="GO:0005886">
    <property type="term" value="C:plasma membrane"/>
    <property type="evidence" value="ECO:0007669"/>
    <property type="project" value="TreeGrafter"/>
</dbReference>
<feature type="transmembrane region" description="Helical" evidence="4">
    <location>
        <begin position="354"/>
        <end position="376"/>
    </location>
</feature>
<accession>A0A9D7E3S6</accession>
<feature type="transmembrane region" description="Helical" evidence="4">
    <location>
        <begin position="79"/>
        <end position="98"/>
    </location>
</feature>
<dbReference type="InterPro" id="IPR020846">
    <property type="entry name" value="MFS_dom"/>
</dbReference>
<dbReference type="SUPFAM" id="SSF103473">
    <property type="entry name" value="MFS general substrate transporter"/>
    <property type="match status" value="1"/>
</dbReference>
<dbReference type="Pfam" id="PF07690">
    <property type="entry name" value="MFS_1"/>
    <property type="match status" value="1"/>
</dbReference>
<feature type="transmembrane region" description="Helical" evidence="4">
    <location>
        <begin position="52"/>
        <end position="72"/>
    </location>
</feature>
<organism evidence="6 7">
    <name type="scientific">Candidatus Methylophosphatis roskildensis</name>
    <dbReference type="NCBI Taxonomy" id="2899263"/>
    <lineage>
        <taxon>Bacteria</taxon>
        <taxon>Pseudomonadati</taxon>
        <taxon>Pseudomonadota</taxon>
        <taxon>Betaproteobacteria</taxon>
        <taxon>Nitrosomonadales</taxon>
        <taxon>Sterolibacteriaceae</taxon>
        <taxon>Candidatus Methylophosphatis</taxon>
    </lineage>
</organism>
<dbReference type="PROSITE" id="PS50850">
    <property type="entry name" value="MFS"/>
    <property type="match status" value="1"/>
</dbReference>
<feature type="transmembrane region" description="Helical" evidence="4">
    <location>
        <begin position="12"/>
        <end position="32"/>
    </location>
</feature>
<evidence type="ECO:0000313" key="7">
    <source>
        <dbReference type="Proteomes" id="UP000807785"/>
    </source>
</evidence>
<feature type="transmembrane region" description="Helical" evidence="4">
    <location>
        <begin position="292"/>
        <end position="310"/>
    </location>
</feature>
<dbReference type="EMBL" id="JADJEV010000003">
    <property type="protein sequence ID" value="MBK6973649.1"/>
    <property type="molecule type" value="Genomic_DNA"/>
</dbReference>
<dbReference type="PANTHER" id="PTHR43129">
    <property type="entry name" value="FOSMIDOMYCIN RESISTANCE PROTEIN"/>
    <property type="match status" value="1"/>
</dbReference>
<feature type="domain" description="Major facilitator superfamily (MFS) profile" evidence="5">
    <location>
        <begin position="14"/>
        <end position="408"/>
    </location>
</feature>
<dbReference type="Proteomes" id="UP000807785">
    <property type="component" value="Unassembled WGS sequence"/>
</dbReference>
<keyword evidence="3 4" id="KW-0472">Membrane</keyword>